<feature type="transmembrane region" description="Helical" evidence="1">
    <location>
        <begin position="50"/>
        <end position="75"/>
    </location>
</feature>
<reference evidence="2 3" key="1">
    <citation type="submission" date="2015-04" db="EMBL/GenBank/DDBJ databases">
        <title>Complete Genome Sequence of Brevibacterium flavum ATCC 15168.</title>
        <authorList>
            <person name="Ahn J."/>
            <person name="Park G."/>
            <person name="Jeon W."/>
            <person name="Jang Y."/>
            <person name="Jang M."/>
            <person name="Lee H."/>
            <person name="Lee H."/>
        </authorList>
    </citation>
    <scope>NUCLEOTIDE SEQUENCE [LARGE SCALE GENOMIC DNA]</scope>
    <source>
        <strain evidence="2 3">ATCC 15168</strain>
    </source>
</reference>
<evidence type="ECO:0000313" key="3">
    <source>
        <dbReference type="Proteomes" id="UP000034037"/>
    </source>
</evidence>
<gene>
    <name evidence="2" type="ORF">YH66_01085</name>
</gene>
<organism evidence="2 3">
    <name type="scientific">[Brevibacterium] flavum</name>
    <dbReference type="NCBI Taxonomy" id="92706"/>
    <lineage>
        <taxon>Bacteria</taxon>
        <taxon>Bacillati</taxon>
        <taxon>Actinomycetota</taxon>
        <taxon>Actinomycetes</taxon>
        <taxon>Mycobacteriales</taxon>
        <taxon>Corynebacteriaceae</taxon>
        <taxon>Corynebacterium</taxon>
    </lineage>
</organism>
<evidence type="ECO:0000256" key="1">
    <source>
        <dbReference type="SAM" id="Phobius"/>
    </source>
</evidence>
<name>A0A0F6Z3Y9_9CORY</name>
<dbReference type="EMBL" id="CP011309">
    <property type="protein sequence ID" value="AKF26247.1"/>
    <property type="molecule type" value="Genomic_DNA"/>
</dbReference>
<dbReference type="HOGENOM" id="CLU_2582825_0_0_11"/>
<keyword evidence="1" id="KW-0812">Transmembrane</keyword>
<evidence type="ECO:0000313" key="2">
    <source>
        <dbReference type="EMBL" id="AKF26247.1"/>
    </source>
</evidence>
<dbReference type="AlphaFoldDB" id="A0A0F6Z3Y9"/>
<keyword evidence="1" id="KW-0472">Membrane</keyword>
<keyword evidence="1" id="KW-1133">Transmembrane helix</keyword>
<keyword evidence="3" id="KW-1185">Reference proteome</keyword>
<feature type="transmembrane region" description="Helical" evidence="1">
    <location>
        <begin position="20"/>
        <end position="44"/>
    </location>
</feature>
<dbReference type="Proteomes" id="UP000034037">
    <property type="component" value="Chromosome"/>
</dbReference>
<accession>A0A0F6Z3Y9</accession>
<dbReference type="PATRIC" id="fig|92706.3.peg.221"/>
<protein>
    <submittedName>
        <fullName evidence="2">Uncharacterized protein</fullName>
    </submittedName>
</protein>
<sequence length="80" mass="8744">MLTRFFRSSEETRARRPLWLITTSPVVGFAVVILFGAAAIQLVVWSSSVLFALASAAVYLVFALLGLASAVYAMMHPVKR</sequence>
<proteinExistence type="predicted"/>